<evidence type="ECO:0000313" key="4">
    <source>
        <dbReference type="EMBL" id="KIW17062.1"/>
    </source>
</evidence>
<evidence type="ECO:0000256" key="2">
    <source>
        <dbReference type="ARBA" id="ARBA00023242"/>
    </source>
</evidence>
<dbReference type="CDD" id="cd12148">
    <property type="entry name" value="fungal_TF_MHR"/>
    <property type="match status" value="1"/>
</dbReference>
<dbReference type="GeneID" id="27331336"/>
<evidence type="ECO:0000313" key="5">
    <source>
        <dbReference type="Proteomes" id="UP000053328"/>
    </source>
</evidence>
<reference evidence="4 5" key="1">
    <citation type="submission" date="2015-01" db="EMBL/GenBank/DDBJ databases">
        <title>The Genome Sequence of Exophiala spinifera CBS89968.</title>
        <authorList>
            <consortium name="The Broad Institute Genomics Platform"/>
            <person name="Cuomo C."/>
            <person name="de Hoog S."/>
            <person name="Gorbushina A."/>
            <person name="Stielow B."/>
            <person name="Teixiera M."/>
            <person name="Abouelleil A."/>
            <person name="Chapman S.B."/>
            <person name="Priest M."/>
            <person name="Young S.K."/>
            <person name="Wortman J."/>
            <person name="Nusbaum C."/>
            <person name="Birren B."/>
        </authorList>
    </citation>
    <scope>NUCLEOTIDE SEQUENCE [LARGE SCALE GENOMIC DNA]</scope>
    <source>
        <strain evidence="4 5">CBS 89968</strain>
    </source>
</reference>
<dbReference type="STRING" id="91928.A0A0D1ZWL2"/>
<evidence type="ECO:0000256" key="1">
    <source>
        <dbReference type="ARBA" id="ARBA00004123"/>
    </source>
</evidence>
<dbReference type="Proteomes" id="UP000053328">
    <property type="component" value="Unassembled WGS sequence"/>
</dbReference>
<organism evidence="4 5">
    <name type="scientific">Exophiala spinifera</name>
    <dbReference type="NCBI Taxonomy" id="91928"/>
    <lineage>
        <taxon>Eukaryota</taxon>
        <taxon>Fungi</taxon>
        <taxon>Dikarya</taxon>
        <taxon>Ascomycota</taxon>
        <taxon>Pezizomycotina</taxon>
        <taxon>Eurotiomycetes</taxon>
        <taxon>Chaetothyriomycetidae</taxon>
        <taxon>Chaetothyriales</taxon>
        <taxon>Herpotrichiellaceae</taxon>
        <taxon>Exophiala</taxon>
    </lineage>
</organism>
<dbReference type="EMBL" id="KN847494">
    <property type="protein sequence ID" value="KIW17062.1"/>
    <property type="molecule type" value="Genomic_DNA"/>
</dbReference>
<keyword evidence="5" id="KW-1185">Reference proteome</keyword>
<comment type="subcellular location">
    <subcellularLocation>
        <location evidence="1">Nucleus</location>
    </subcellularLocation>
</comment>
<gene>
    <name evidence="4" type="ORF">PV08_04253</name>
</gene>
<name>A0A0D1ZWL2_9EURO</name>
<proteinExistence type="predicted"/>
<dbReference type="HOGENOM" id="CLU_013260_0_0_1"/>
<dbReference type="GO" id="GO:0005634">
    <property type="term" value="C:nucleus"/>
    <property type="evidence" value="ECO:0007669"/>
    <property type="project" value="UniProtKB-SubCell"/>
</dbReference>
<feature type="transmembrane region" description="Helical" evidence="3">
    <location>
        <begin position="30"/>
        <end position="48"/>
    </location>
</feature>
<keyword evidence="3" id="KW-1133">Transmembrane helix</keyword>
<keyword evidence="3" id="KW-0812">Transmembrane</keyword>
<dbReference type="PANTHER" id="PTHR31001:SF90">
    <property type="entry name" value="CENTROMERE DNA-BINDING PROTEIN COMPLEX CBF3 SUBUNIT B"/>
    <property type="match status" value="1"/>
</dbReference>
<evidence type="ECO:0008006" key="6">
    <source>
        <dbReference type="Google" id="ProtNLM"/>
    </source>
</evidence>
<dbReference type="PANTHER" id="PTHR31001">
    <property type="entry name" value="UNCHARACTERIZED TRANSCRIPTIONAL REGULATORY PROTEIN"/>
    <property type="match status" value="1"/>
</dbReference>
<protein>
    <recommendedName>
        <fullName evidence="6">Transcription factor domain-containing protein</fullName>
    </recommendedName>
</protein>
<keyword evidence="3" id="KW-0472">Membrane</keyword>
<feature type="transmembrane region" description="Helical" evidence="3">
    <location>
        <begin position="69"/>
        <end position="88"/>
    </location>
</feature>
<keyword evidence="2" id="KW-0539">Nucleus</keyword>
<dbReference type="RefSeq" id="XP_016237278.1">
    <property type="nucleotide sequence ID" value="XM_016378601.1"/>
</dbReference>
<accession>A0A0D1ZWL2</accession>
<dbReference type="InterPro" id="IPR050613">
    <property type="entry name" value="Sec_Metabolite_Reg"/>
</dbReference>
<dbReference type="VEuPathDB" id="FungiDB:PV08_04253"/>
<dbReference type="AlphaFoldDB" id="A0A0D1ZWL2"/>
<dbReference type="OrthoDB" id="3014581at2759"/>
<evidence type="ECO:0000256" key="3">
    <source>
        <dbReference type="SAM" id="Phobius"/>
    </source>
</evidence>
<sequence>MSILPDEPADPPRFVLNLFNKLPPLDEARLLFDHFVLALHPTLGVLHLPSTRAMMEETYRKASNGDTDISIGNILMLFSIFAGSALSWTSHFLGKLKATQKEANAAFKAYTRLAISVLNRGFGEFSSSTFALASVTTLAFVVSNASFSPFDVHMLRCRCMLMAKLMGIDRLDTVKSLEDRKLKGYDVVEIEVQRRIWWHLVASDWLGAFSGNSQEGAYTFQPRHMNVKYPSNVDDTLITPNAPEEELPWSVATAMSAFLQRIKLADLCRQIVDALPSASSDSQEPKYSIILMLDSMLQQYLTELPVFFQLDPMSIQQSQRVCEKRPYVAWQRLNIHFSLHARLCRLHRPYHLVGATNPDYAYSRTACLRSAHSILDLRRSMDDLIPLAGIRPGRLWTVMQHVFMAALTLATDVSFIPDSPDAEAQKAKVMVAYQTLEKSREESSALMQGIQKNMQTLLATLQTQRTRRAIEPRKQLSIVRKESNANTRLGTHFQVLAQSDEFPWNNDTTGDTSLTLNASETQRNWTYLDEGQSAEEDMDELWSDFLAAIPDLAPFQWTSLLDDVDFNFDSV</sequence>